<dbReference type="GO" id="GO:0009236">
    <property type="term" value="P:cobalamin biosynthetic process"/>
    <property type="evidence" value="ECO:0007669"/>
    <property type="project" value="UniProtKB-UniPathway"/>
</dbReference>
<dbReference type="UniPathway" id="UPA00148">
    <property type="reaction ID" value="UER00236"/>
</dbReference>
<dbReference type="InterPro" id="IPR003203">
    <property type="entry name" value="CobU/CobP"/>
</dbReference>
<keyword evidence="1" id="KW-0418">Kinase</keyword>
<dbReference type="GO" id="GO:0000166">
    <property type="term" value="F:nucleotide binding"/>
    <property type="evidence" value="ECO:0007669"/>
    <property type="project" value="InterPro"/>
</dbReference>
<reference evidence="1 2" key="1">
    <citation type="submission" date="2016-10" db="EMBL/GenBank/DDBJ databases">
        <authorList>
            <person name="de Groot N.N."/>
        </authorList>
    </citation>
    <scope>NUCLEOTIDE SEQUENCE [LARGE SCALE GENOMIC DNA]</scope>
    <source>
        <strain evidence="1 2">AR40</strain>
    </source>
</reference>
<dbReference type="GO" id="GO:0043752">
    <property type="term" value="F:adenosylcobinamide kinase activity"/>
    <property type="evidence" value="ECO:0007669"/>
    <property type="project" value="InterPro"/>
</dbReference>
<protein>
    <submittedName>
        <fullName evidence="1">Adenosylcobinamide kinase /adenosylcobinamide-phosphate guanylyltransferase</fullName>
    </submittedName>
</protein>
<keyword evidence="1" id="KW-0548">Nucleotidyltransferase</keyword>
<evidence type="ECO:0000313" key="2">
    <source>
        <dbReference type="Proteomes" id="UP000182584"/>
    </source>
</evidence>
<dbReference type="InterPro" id="IPR027417">
    <property type="entry name" value="P-loop_NTPase"/>
</dbReference>
<sequence>MELYVGGAFQGKKEYVDDTYRDIKELKWCNAENCDEAALFDCDAVYNYHERIRKQVLNGIDPEDKLCGLIDHNPDIIIVCDEVGCGVIPIDPKDRAYREAVGRCMCKAASKADKVIRIICGIGQVIK</sequence>
<dbReference type="SUPFAM" id="SSF52540">
    <property type="entry name" value="P-loop containing nucleoside triphosphate hydrolases"/>
    <property type="match status" value="1"/>
</dbReference>
<dbReference type="eggNOG" id="COG2087">
    <property type="taxonomic scope" value="Bacteria"/>
</dbReference>
<evidence type="ECO:0000313" key="1">
    <source>
        <dbReference type="EMBL" id="SER97470.1"/>
    </source>
</evidence>
<dbReference type="OrthoDB" id="1766664at2"/>
<keyword evidence="1" id="KW-0808">Transferase</keyword>
<dbReference type="RefSeq" id="WP_074756612.1">
    <property type="nucleotide sequence ID" value="NZ_FOGJ01000015.1"/>
</dbReference>
<name>A0A1H9TJG0_BUTFI</name>
<dbReference type="Gene3D" id="3.40.50.300">
    <property type="entry name" value="P-loop containing nucleotide triphosphate hydrolases"/>
    <property type="match status" value="1"/>
</dbReference>
<dbReference type="Proteomes" id="UP000182584">
    <property type="component" value="Unassembled WGS sequence"/>
</dbReference>
<dbReference type="AlphaFoldDB" id="A0A1H9TJG0"/>
<dbReference type="EMBL" id="FOGJ01000015">
    <property type="protein sequence ID" value="SER97470.1"/>
    <property type="molecule type" value="Genomic_DNA"/>
</dbReference>
<dbReference type="Pfam" id="PF02283">
    <property type="entry name" value="CobU"/>
    <property type="match status" value="1"/>
</dbReference>
<gene>
    <name evidence="1" type="ORF">SAMN04487884_11534</name>
</gene>
<dbReference type="GO" id="GO:0016779">
    <property type="term" value="F:nucleotidyltransferase activity"/>
    <property type="evidence" value="ECO:0007669"/>
    <property type="project" value="UniProtKB-KW"/>
</dbReference>
<organism evidence="1 2">
    <name type="scientific">Butyrivibrio fibrisolvens</name>
    <dbReference type="NCBI Taxonomy" id="831"/>
    <lineage>
        <taxon>Bacteria</taxon>
        <taxon>Bacillati</taxon>
        <taxon>Bacillota</taxon>
        <taxon>Clostridia</taxon>
        <taxon>Lachnospirales</taxon>
        <taxon>Lachnospiraceae</taxon>
        <taxon>Butyrivibrio</taxon>
    </lineage>
</organism>
<accession>A0A1H9TJG0</accession>
<proteinExistence type="predicted"/>